<dbReference type="Proteomes" id="UP001500367">
    <property type="component" value="Unassembled WGS sequence"/>
</dbReference>
<proteinExistence type="predicted"/>
<evidence type="ECO:0000256" key="1">
    <source>
        <dbReference type="SAM" id="SignalP"/>
    </source>
</evidence>
<feature type="signal peptide" evidence="1">
    <location>
        <begin position="1"/>
        <end position="20"/>
    </location>
</feature>
<dbReference type="InterPro" id="IPR046863">
    <property type="entry name" value="MbnP-like_dom"/>
</dbReference>
<evidence type="ECO:0000313" key="4">
    <source>
        <dbReference type="Proteomes" id="UP001500367"/>
    </source>
</evidence>
<dbReference type="EMBL" id="BAABCT010000004">
    <property type="protein sequence ID" value="GAA4073097.1"/>
    <property type="molecule type" value="Genomic_DNA"/>
</dbReference>
<evidence type="ECO:0000259" key="2">
    <source>
        <dbReference type="Pfam" id="PF20243"/>
    </source>
</evidence>
<dbReference type="RefSeq" id="WP_344816395.1">
    <property type="nucleotide sequence ID" value="NZ_BAABCT010000004.1"/>
</dbReference>
<comment type="caution">
    <text evidence="3">The sequence shown here is derived from an EMBL/GenBank/DDBJ whole genome shotgun (WGS) entry which is preliminary data.</text>
</comment>
<protein>
    <recommendedName>
        <fullName evidence="2">Copper-binding protein MbnP-like domain-containing protein</fullName>
    </recommendedName>
</protein>
<accession>A0ABP7VSR3</accession>
<feature type="chain" id="PRO_5047518343" description="Copper-binding protein MbnP-like domain-containing protein" evidence="1">
    <location>
        <begin position="21"/>
        <end position="229"/>
    </location>
</feature>
<gene>
    <name evidence="3" type="ORF">GCM10022389_18140</name>
</gene>
<evidence type="ECO:0000313" key="3">
    <source>
        <dbReference type="EMBL" id="GAA4073097.1"/>
    </source>
</evidence>
<feature type="domain" description="Copper-binding protein MbnP-like" evidence="2">
    <location>
        <begin position="25"/>
        <end position="209"/>
    </location>
</feature>
<dbReference type="Pfam" id="PF20243">
    <property type="entry name" value="MbnP"/>
    <property type="match status" value="1"/>
</dbReference>
<name>A0ABP7VSR3_9FLAO</name>
<organism evidence="3 4">
    <name type="scientific">Flavobacterium cheonanense</name>
    <dbReference type="NCBI Taxonomy" id="706183"/>
    <lineage>
        <taxon>Bacteria</taxon>
        <taxon>Pseudomonadati</taxon>
        <taxon>Bacteroidota</taxon>
        <taxon>Flavobacteriia</taxon>
        <taxon>Flavobacteriales</taxon>
        <taxon>Flavobacteriaceae</taxon>
        <taxon>Flavobacterium</taxon>
    </lineage>
</organism>
<keyword evidence="1" id="KW-0732">Signal</keyword>
<sequence length="229" mass="26258">MTKKIVLFILCLLFFKSAIAQKEKDSLSFRIKLKWKTENLELNKNYCSKNDTLQFSLLKFYVSGIEINYDDGSIYKEKNSYHLIDFEDDNSKIFTISKKENKSISKLIFNVGVDSLASVSGALSGDLDLQNGMYWAWQSGYINMKIEGKSNSCKTRKNAFQFHIGGYLKPNYALRKININCNNKNQIDLVMDISKLFEEIDLSETNSIMIPGKEAMKIADLSTKIFTIE</sequence>
<keyword evidence="4" id="KW-1185">Reference proteome</keyword>
<reference evidence="4" key="1">
    <citation type="journal article" date="2019" name="Int. J. Syst. Evol. Microbiol.">
        <title>The Global Catalogue of Microorganisms (GCM) 10K type strain sequencing project: providing services to taxonomists for standard genome sequencing and annotation.</title>
        <authorList>
            <consortium name="The Broad Institute Genomics Platform"/>
            <consortium name="The Broad Institute Genome Sequencing Center for Infectious Disease"/>
            <person name="Wu L."/>
            <person name="Ma J."/>
        </authorList>
    </citation>
    <scope>NUCLEOTIDE SEQUENCE [LARGE SCALE GENOMIC DNA]</scope>
    <source>
        <strain evidence="4">JCM 17069</strain>
    </source>
</reference>